<evidence type="ECO:0000259" key="12">
    <source>
        <dbReference type="PROSITE" id="PS51414"/>
    </source>
</evidence>
<dbReference type="Pfam" id="PF01342">
    <property type="entry name" value="SAND"/>
    <property type="match status" value="2"/>
</dbReference>
<dbReference type="SUPFAM" id="SSF47370">
    <property type="entry name" value="Bromodomain"/>
    <property type="match status" value="1"/>
</dbReference>
<feature type="domain" description="SAND" evidence="11">
    <location>
        <begin position="315"/>
        <end position="397"/>
    </location>
</feature>
<dbReference type="Proteomes" id="UP001178508">
    <property type="component" value="Chromosome 16"/>
</dbReference>
<evidence type="ECO:0000313" key="14">
    <source>
        <dbReference type="Proteomes" id="UP001178508"/>
    </source>
</evidence>
<evidence type="ECO:0000256" key="2">
    <source>
        <dbReference type="ARBA" id="ARBA00022723"/>
    </source>
</evidence>
<dbReference type="Pfam" id="PF03172">
    <property type="entry name" value="HSR"/>
    <property type="match status" value="1"/>
</dbReference>
<dbReference type="Gene3D" id="1.20.920.10">
    <property type="entry name" value="Bromodomain-like"/>
    <property type="match status" value="1"/>
</dbReference>
<dbReference type="InterPro" id="IPR000770">
    <property type="entry name" value="SAND_dom"/>
</dbReference>
<dbReference type="PRINTS" id="PR00503">
    <property type="entry name" value="BROMODOMAIN"/>
</dbReference>
<dbReference type="GO" id="GO:0003677">
    <property type="term" value="F:DNA binding"/>
    <property type="evidence" value="ECO:0007669"/>
    <property type="project" value="InterPro"/>
</dbReference>
<feature type="domain" description="SAND" evidence="11">
    <location>
        <begin position="186"/>
        <end position="264"/>
    </location>
</feature>
<sequence length="600" mass="69660">MDPLDFLEPEELLRFFHCRKTELSCMEKPLTFINQLRDHNLIPEETYKKMSRMRSKDNIKRALYDLLDWLETEKSQHIKLFWSCVFKGTIMNQYPPLKLMYNSLMDGSYKCTTQVPEKTEKDDGKRRTFSEDENDEELQTVKQKKKRRRKHLSNNEEELSGPSTRTTPSQKTKKINFSPIKKAEEIWNWPIYKTQLPVTCGNKEGMLNRERLAKGEKCIIVGREWFTPSEFERFAERGSCRNWKTSIRCKGTPLKKLLEEGHLKTTGNKGGVQKSKLLITSSFVESESDGEGGDEEEEEEDEDSSYNEEDEAEQQPGVSADSDKEVFEVTCGAENATLHVERFASGICGKSIRTETSWMTPLEFVKFASGQTETSWRKAIKWEGKPLSHLTETNILRIHSLLCSCRLCKPDHQEIENQNNDDMCCICKSIGKLVACDGCPRSFHQKCHLPHIDDATLGDDRRWMCTFCVFKTNREWMYGDALSREAVMVKDISQHEMGCQYLILYLCCADEEQTFTSNPRLYASLKNYTNVIDNPMWLEKIADKLQRRLYQTIGEFVSDVQLIFSNCALFNQENSEYLTSGNRLKDLFEEELKKVFNISE</sequence>
<evidence type="ECO:0000256" key="8">
    <source>
        <dbReference type="SAM" id="MobiDB-lite"/>
    </source>
</evidence>
<keyword evidence="1" id="KW-0597">Phosphoprotein</keyword>
<evidence type="ECO:0000256" key="4">
    <source>
        <dbReference type="ARBA" id="ARBA00022833"/>
    </source>
</evidence>
<dbReference type="SMART" id="SM00249">
    <property type="entry name" value="PHD"/>
    <property type="match status" value="1"/>
</dbReference>
<evidence type="ECO:0000313" key="13">
    <source>
        <dbReference type="EMBL" id="CAJ1075958.1"/>
    </source>
</evidence>
<keyword evidence="4" id="KW-0862">Zinc</keyword>
<feature type="compositionally biased region" description="Polar residues" evidence="8">
    <location>
        <begin position="161"/>
        <end position="170"/>
    </location>
</feature>
<keyword evidence="14" id="KW-1185">Reference proteome</keyword>
<evidence type="ECO:0000256" key="6">
    <source>
        <dbReference type="PROSITE-ProRule" id="PRU00035"/>
    </source>
</evidence>
<dbReference type="Gene3D" id="3.30.40.10">
    <property type="entry name" value="Zinc/RING finger domain, C3HC4 (zinc finger)"/>
    <property type="match status" value="1"/>
</dbReference>
<dbReference type="SMART" id="SM00258">
    <property type="entry name" value="SAND"/>
    <property type="match status" value="2"/>
</dbReference>
<keyword evidence="3 7" id="KW-0863">Zinc-finger</keyword>
<dbReference type="InterPro" id="IPR001965">
    <property type="entry name" value="Znf_PHD"/>
</dbReference>
<evidence type="ECO:0000256" key="1">
    <source>
        <dbReference type="ARBA" id="ARBA00022553"/>
    </source>
</evidence>
<dbReference type="GO" id="GO:0005634">
    <property type="term" value="C:nucleus"/>
    <property type="evidence" value="ECO:0007669"/>
    <property type="project" value="InterPro"/>
</dbReference>
<dbReference type="PROSITE" id="PS50014">
    <property type="entry name" value="BROMODOMAIN_2"/>
    <property type="match status" value="1"/>
</dbReference>
<feature type="domain" description="HSR" evidence="12">
    <location>
        <begin position="1"/>
        <end position="109"/>
    </location>
</feature>
<dbReference type="PROSITE" id="PS50016">
    <property type="entry name" value="ZF_PHD_2"/>
    <property type="match status" value="1"/>
</dbReference>
<keyword evidence="2" id="KW-0479">Metal-binding</keyword>
<dbReference type="InterPro" id="IPR010919">
    <property type="entry name" value="SAND-like_dom_sf"/>
</dbReference>
<dbReference type="InterPro" id="IPR011011">
    <property type="entry name" value="Znf_FYVE_PHD"/>
</dbReference>
<dbReference type="PANTHER" id="PTHR46386:SF1">
    <property type="entry name" value="NUCLEAR BODY PROTEIN SP140-LIKE PROTEIN"/>
    <property type="match status" value="1"/>
</dbReference>
<feature type="region of interest" description="Disordered" evidence="8">
    <location>
        <begin position="115"/>
        <end position="175"/>
    </location>
</feature>
<dbReference type="InterPro" id="IPR019787">
    <property type="entry name" value="Znf_PHD-finger"/>
</dbReference>
<dbReference type="AlphaFoldDB" id="A0AAV1GR35"/>
<evidence type="ECO:0000259" key="11">
    <source>
        <dbReference type="PROSITE" id="PS50864"/>
    </source>
</evidence>
<dbReference type="InterPro" id="IPR013083">
    <property type="entry name" value="Znf_RING/FYVE/PHD"/>
</dbReference>
<dbReference type="InterPro" id="IPR001487">
    <property type="entry name" value="Bromodomain"/>
</dbReference>
<dbReference type="SUPFAM" id="SSF57903">
    <property type="entry name" value="FYVE/PHD zinc finger"/>
    <property type="match status" value="1"/>
</dbReference>
<name>A0AAV1GR35_XYRNO</name>
<dbReference type="InterPro" id="IPR004865">
    <property type="entry name" value="HSR_dom"/>
</dbReference>
<feature type="domain" description="Bromo" evidence="9">
    <location>
        <begin position="515"/>
        <end position="578"/>
    </location>
</feature>
<evidence type="ECO:0000256" key="7">
    <source>
        <dbReference type="PROSITE-ProRule" id="PRU00146"/>
    </source>
</evidence>
<dbReference type="InterPro" id="IPR036427">
    <property type="entry name" value="Bromodomain-like_sf"/>
</dbReference>
<dbReference type="GO" id="GO:0008270">
    <property type="term" value="F:zinc ion binding"/>
    <property type="evidence" value="ECO:0007669"/>
    <property type="project" value="UniProtKB-KW"/>
</dbReference>
<feature type="domain" description="PHD-type" evidence="10">
    <location>
        <begin position="421"/>
        <end position="471"/>
    </location>
</feature>
<reference evidence="13" key="1">
    <citation type="submission" date="2023-08" db="EMBL/GenBank/DDBJ databases">
        <authorList>
            <person name="Alioto T."/>
            <person name="Alioto T."/>
            <person name="Gomez Garrido J."/>
        </authorList>
    </citation>
    <scope>NUCLEOTIDE SEQUENCE</scope>
</reference>
<dbReference type="PROSITE" id="PS51414">
    <property type="entry name" value="HSR"/>
    <property type="match status" value="1"/>
</dbReference>
<feature type="compositionally biased region" description="Acidic residues" evidence="8">
    <location>
        <begin position="286"/>
        <end position="313"/>
    </location>
</feature>
<dbReference type="GO" id="GO:0000981">
    <property type="term" value="F:DNA-binding transcription factor activity, RNA polymerase II-specific"/>
    <property type="evidence" value="ECO:0007669"/>
    <property type="project" value="TreeGrafter"/>
</dbReference>
<organism evidence="13 14">
    <name type="scientific">Xyrichtys novacula</name>
    <name type="common">Pearly razorfish</name>
    <name type="synonym">Hemipteronotus novacula</name>
    <dbReference type="NCBI Taxonomy" id="13765"/>
    <lineage>
        <taxon>Eukaryota</taxon>
        <taxon>Metazoa</taxon>
        <taxon>Chordata</taxon>
        <taxon>Craniata</taxon>
        <taxon>Vertebrata</taxon>
        <taxon>Euteleostomi</taxon>
        <taxon>Actinopterygii</taxon>
        <taxon>Neopterygii</taxon>
        <taxon>Teleostei</taxon>
        <taxon>Neoteleostei</taxon>
        <taxon>Acanthomorphata</taxon>
        <taxon>Eupercaria</taxon>
        <taxon>Labriformes</taxon>
        <taxon>Labridae</taxon>
        <taxon>Xyrichtys</taxon>
    </lineage>
</organism>
<protein>
    <submittedName>
        <fullName evidence="13">Nuclear body protein SP140-like protein isoform X3</fullName>
    </submittedName>
</protein>
<feature type="compositionally biased region" description="Basic and acidic residues" evidence="8">
    <location>
        <begin position="117"/>
        <end position="130"/>
    </location>
</feature>
<gene>
    <name evidence="13" type="ORF">XNOV1_A013983</name>
</gene>
<feature type="region of interest" description="Disordered" evidence="8">
    <location>
        <begin position="283"/>
        <end position="324"/>
    </location>
</feature>
<evidence type="ECO:0000256" key="3">
    <source>
        <dbReference type="ARBA" id="ARBA00022771"/>
    </source>
</evidence>
<feature type="compositionally biased region" description="Basic residues" evidence="8">
    <location>
        <begin position="142"/>
        <end position="152"/>
    </location>
</feature>
<dbReference type="PANTHER" id="PTHR46386">
    <property type="entry name" value="NUCLEAR BODY PROTEIN SP140"/>
    <property type="match status" value="1"/>
</dbReference>
<evidence type="ECO:0000256" key="5">
    <source>
        <dbReference type="ARBA" id="ARBA00023117"/>
    </source>
</evidence>
<dbReference type="Pfam" id="PF00439">
    <property type="entry name" value="Bromodomain"/>
    <property type="match status" value="1"/>
</dbReference>
<dbReference type="SUPFAM" id="SSF63763">
    <property type="entry name" value="SAND domain-like"/>
    <property type="match status" value="2"/>
</dbReference>
<accession>A0AAV1GR35</accession>
<dbReference type="InterPro" id="IPR043563">
    <property type="entry name" value="Sp110/Sp140/Sp140L-like"/>
</dbReference>
<evidence type="ECO:0000259" key="9">
    <source>
        <dbReference type="PROSITE" id="PS50014"/>
    </source>
</evidence>
<dbReference type="Pfam" id="PF00628">
    <property type="entry name" value="PHD"/>
    <property type="match status" value="1"/>
</dbReference>
<proteinExistence type="predicted"/>
<keyword evidence="5 6" id="KW-0103">Bromodomain</keyword>
<evidence type="ECO:0000259" key="10">
    <source>
        <dbReference type="PROSITE" id="PS50016"/>
    </source>
</evidence>
<dbReference type="EMBL" id="OY660879">
    <property type="protein sequence ID" value="CAJ1075958.1"/>
    <property type="molecule type" value="Genomic_DNA"/>
</dbReference>
<dbReference type="Gene3D" id="3.10.390.10">
    <property type="entry name" value="SAND domain-like"/>
    <property type="match status" value="2"/>
</dbReference>
<dbReference type="SMART" id="SM00297">
    <property type="entry name" value="BROMO"/>
    <property type="match status" value="1"/>
</dbReference>
<dbReference type="PROSITE" id="PS50864">
    <property type="entry name" value="SAND"/>
    <property type="match status" value="2"/>
</dbReference>